<proteinExistence type="inferred from homology"/>
<keyword evidence="3" id="KW-1185">Reference proteome</keyword>
<dbReference type="Pfam" id="PF01633">
    <property type="entry name" value="Choline_kinase"/>
    <property type="match status" value="1"/>
</dbReference>
<comment type="caution">
    <text evidence="2">The sequence shown here is derived from an EMBL/GenBank/DDBJ whole genome shotgun (WGS) entry which is preliminary data.</text>
</comment>
<dbReference type="GO" id="GO:0004305">
    <property type="term" value="F:ethanolamine kinase activity"/>
    <property type="evidence" value="ECO:0007669"/>
    <property type="project" value="TreeGrafter"/>
</dbReference>
<dbReference type="GO" id="GO:0004103">
    <property type="term" value="F:choline kinase activity"/>
    <property type="evidence" value="ECO:0007669"/>
    <property type="project" value="TreeGrafter"/>
</dbReference>
<comment type="similarity">
    <text evidence="1">Belongs to the choline/ethanolamine kinase family.</text>
</comment>
<dbReference type="GO" id="GO:0006646">
    <property type="term" value="P:phosphatidylethanolamine biosynthetic process"/>
    <property type="evidence" value="ECO:0007669"/>
    <property type="project" value="TreeGrafter"/>
</dbReference>
<reference evidence="2 3" key="1">
    <citation type="submission" date="2019-10" db="EMBL/GenBank/DDBJ databases">
        <authorList>
            <person name="Palmer J.M."/>
        </authorList>
    </citation>
    <scope>NUCLEOTIDE SEQUENCE [LARGE SCALE GENOMIC DNA]</scope>
    <source>
        <strain evidence="2 3">TWF694</strain>
    </source>
</reference>
<dbReference type="PANTHER" id="PTHR22603">
    <property type="entry name" value="CHOLINE/ETHANOALAMINE KINASE"/>
    <property type="match status" value="1"/>
</dbReference>
<evidence type="ECO:0000313" key="2">
    <source>
        <dbReference type="EMBL" id="KAK6527661.1"/>
    </source>
</evidence>
<dbReference type="PANTHER" id="PTHR22603:SF93">
    <property type="entry name" value="RE24176P"/>
    <property type="match status" value="1"/>
</dbReference>
<accession>A0AAV9WVP9</accession>
<evidence type="ECO:0000313" key="3">
    <source>
        <dbReference type="Proteomes" id="UP001365542"/>
    </source>
</evidence>
<sequence>MIMPTLTPVQVTLPESKEPTAKNVQDIIATFLTREWPYVDIKALTVTYYKATCTNLHVAVERPPPTSIAATEPLKVFIKFHDSNTEDVKIFKHLLPTEYEEMILCHEYSRFGLGVKVYGFFETQDGTIGRVDEFLDARNMEPEDVENSEIRADIARGLAAFHTMETSLPRNPVVSFYNALMGGLEKYRGMDKLKALGKEGGVNVDNLIHYDLVGKLKRVVEKLKSLSAKEAWCIHDVQYMNVLVKKNPEEGESKITLIDFELVMRNYRAFDIGGHFMQKMFKWFGVENKVADCRKYTEKEKEHFCEEYAQEWNKRTGDSDTGNQIFRESEYGYMLAIAFDLHNMLCFMANEDDKDTLNLLALNKLFHEFLGQYSRLGLENIP</sequence>
<name>A0AAV9WVP9_9PEZI</name>
<dbReference type="Proteomes" id="UP001365542">
    <property type="component" value="Unassembled WGS sequence"/>
</dbReference>
<organism evidence="2 3">
    <name type="scientific">Orbilia ellipsospora</name>
    <dbReference type="NCBI Taxonomy" id="2528407"/>
    <lineage>
        <taxon>Eukaryota</taxon>
        <taxon>Fungi</taxon>
        <taxon>Dikarya</taxon>
        <taxon>Ascomycota</taxon>
        <taxon>Pezizomycotina</taxon>
        <taxon>Orbiliomycetes</taxon>
        <taxon>Orbiliales</taxon>
        <taxon>Orbiliaceae</taxon>
        <taxon>Orbilia</taxon>
    </lineage>
</organism>
<dbReference type="Gene3D" id="3.30.200.20">
    <property type="entry name" value="Phosphorylase Kinase, domain 1"/>
    <property type="match status" value="1"/>
</dbReference>
<evidence type="ECO:0000256" key="1">
    <source>
        <dbReference type="ARBA" id="ARBA00038211"/>
    </source>
</evidence>
<dbReference type="InterPro" id="IPR011009">
    <property type="entry name" value="Kinase-like_dom_sf"/>
</dbReference>
<dbReference type="AlphaFoldDB" id="A0AAV9WVP9"/>
<dbReference type="GO" id="GO:0005737">
    <property type="term" value="C:cytoplasm"/>
    <property type="evidence" value="ECO:0007669"/>
    <property type="project" value="TreeGrafter"/>
</dbReference>
<gene>
    <name evidence="2" type="ORF">TWF694_004641</name>
</gene>
<dbReference type="SUPFAM" id="SSF56112">
    <property type="entry name" value="Protein kinase-like (PK-like)"/>
    <property type="match status" value="1"/>
</dbReference>
<protein>
    <recommendedName>
        <fullName evidence="4">Choline/ethanolamine kinase</fullName>
    </recommendedName>
</protein>
<dbReference type="EMBL" id="JAVHJO010000015">
    <property type="protein sequence ID" value="KAK6527661.1"/>
    <property type="molecule type" value="Genomic_DNA"/>
</dbReference>
<evidence type="ECO:0008006" key="4">
    <source>
        <dbReference type="Google" id="ProtNLM"/>
    </source>
</evidence>
<dbReference type="Gene3D" id="3.90.1200.10">
    <property type="match status" value="1"/>
</dbReference>